<dbReference type="Proteomes" id="UP001152622">
    <property type="component" value="Chromosome 1"/>
</dbReference>
<keyword evidence="2" id="KW-1185">Reference proteome</keyword>
<proteinExistence type="predicted"/>
<accession>A0A9Q1G8P1</accession>
<sequence>MHVALQNLAYFWPRPGLCEDGLYLPRLPAAGPHSIIHTIRTASLRSAIAASAKPKLTSSHRVKKTARKYDKGEEEDAGIDGINGFKCQTWAPLALASLRLPHLNPGGGRGFEFGLPCCGVTGVGCPLGCYGLAGGLDQIRGNLVRADVRAGFRLKKSRNHGAAHPPHLVTRNALRLRRAWGGERGDRAWPTDAAVDPDDKRFHVLPLNSFPSASLRPRTVLRCAVVQTSHYCSAGCLARW</sequence>
<reference evidence="1" key="1">
    <citation type="journal article" date="2023" name="Science">
        <title>Genome structures resolve the early diversification of teleost fishes.</title>
        <authorList>
            <person name="Parey E."/>
            <person name="Louis A."/>
            <person name="Montfort J."/>
            <person name="Bouchez O."/>
            <person name="Roques C."/>
            <person name="Iampietro C."/>
            <person name="Lluch J."/>
            <person name="Castinel A."/>
            <person name="Donnadieu C."/>
            <person name="Desvignes T."/>
            <person name="Floi Bucao C."/>
            <person name="Jouanno E."/>
            <person name="Wen M."/>
            <person name="Mejri S."/>
            <person name="Dirks R."/>
            <person name="Jansen H."/>
            <person name="Henkel C."/>
            <person name="Chen W.J."/>
            <person name="Zahm M."/>
            <person name="Cabau C."/>
            <person name="Klopp C."/>
            <person name="Thompson A.W."/>
            <person name="Robinson-Rechavi M."/>
            <person name="Braasch I."/>
            <person name="Lecointre G."/>
            <person name="Bobe J."/>
            <person name="Postlethwait J.H."/>
            <person name="Berthelot C."/>
            <person name="Roest Crollius H."/>
            <person name="Guiguen Y."/>
        </authorList>
    </citation>
    <scope>NUCLEOTIDE SEQUENCE</scope>
    <source>
        <strain evidence="1">WJC10195</strain>
    </source>
</reference>
<dbReference type="AlphaFoldDB" id="A0A9Q1G8P1"/>
<gene>
    <name evidence="1" type="ORF">SKAU_G00003570</name>
</gene>
<evidence type="ECO:0000313" key="1">
    <source>
        <dbReference type="EMBL" id="KAJ8379579.1"/>
    </source>
</evidence>
<evidence type="ECO:0000313" key="2">
    <source>
        <dbReference type="Proteomes" id="UP001152622"/>
    </source>
</evidence>
<name>A0A9Q1G8P1_SYNKA</name>
<organism evidence="1 2">
    <name type="scientific">Synaphobranchus kaupii</name>
    <name type="common">Kaup's arrowtooth eel</name>
    <dbReference type="NCBI Taxonomy" id="118154"/>
    <lineage>
        <taxon>Eukaryota</taxon>
        <taxon>Metazoa</taxon>
        <taxon>Chordata</taxon>
        <taxon>Craniata</taxon>
        <taxon>Vertebrata</taxon>
        <taxon>Euteleostomi</taxon>
        <taxon>Actinopterygii</taxon>
        <taxon>Neopterygii</taxon>
        <taxon>Teleostei</taxon>
        <taxon>Anguilliformes</taxon>
        <taxon>Synaphobranchidae</taxon>
        <taxon>Synaphobranchus</taxon>
    </lineage>
</organism>
<comment type="caution">
    <text evidence="1">The sequence shown here is derived from an EMBL/GenBank/DDBJ whole genome shotgun (WGS) entry which is preliminary data.</text>
</comment>
<protein>
    <submittedName>
        <fullName evidence="1">Uncharacterized protein</fullName>
    </submittedName>
</protein>
<dbReference type="EMBL" id="JAINUF010000001">
    <property type="protein sequence ID" value="KAJ8379579.1"/>
    <property type="molecule type" value="Genomic_DNA"/>
</dbReference>